<evidence type="ECO:0000313" key="2">
    <source>
        <dbReference type="EMBL" id="EMF09784.1"/>
    </source>
</evidence>
<organism evidence="2 3">
    <name type="scientific">Sphaerulina musiva (strain SO2202)</name>
    <name type="common">Poplar stem canker fungus</name>
    <name type="synonym">Septoria musiva</name>
    <dbReference type="NCBI Taxonomy" id="692275"/>
    <lineage>
        <taxon>Eukaryota</taxon>
        <taxon>Fungi</taxon>
        <taxon>Dikarya</taxon>
        <taxon>Ascomycota</taxon>
        <taxon>Pezizomycotina</taxon>
        <taxon>Dothideomycetes</taxon>
        <taxon>Dothideomycetidae</taxon>
        <taxon>Mycosphaerellales</taxon>
        <taxon>Mycosphaerellaceae</taxon>
        <taxon>Sphaerulina</taxon>
    </lineage>
</organism>
<evidence type="ECO:0000256" key="1">
    <source>
        <dbReference type="SAM" id="MobiDB-lite"/>
    </source>
</evidence>
<dbReference type="EMBL" id="KB456268">
    <property type="protein sequence ID" value="EMF09784.1"/>
    <property type="molecule type" value="Genomic_DNA"/>
</dbReference>
<accession>M3CYQ1</accession>
<dbReference type="AlphaFoldDB" id="M3CYQ1"/>
<dbReference type="eggNOG" id="ENOG502T3Q3">
    <property type="taxonomic scope" value="Eukaryota"/>
</dbReference>
<dbReference type="HOGENOM" id="CLU_398019_0_0_1"/>
<dbReference type="OrthoDB" id="5244622at2759"/>
<reference evidence="2 3" key="1">
    <citation type="journal article" date="2012" name="PLoS Pathog.">
        <title>Diverse lifestyles and strategies of plant pathogenesis encoded in the genomes of eighteen Dothideomycetes fungi.</title>
        <authorList>
            <person name="Ohm R.A."/>
            <person name="Feau N."/>
            <person name="Henrissat B."/>
            <person name="Schoch C.L."/>
            <person name="Horwitz B.A."/>
            <person name="Barry K.W."/>
            <person name="Condon B.J."/>
            <person name="Copeland A.C."/>
            <person name="Dhillon B."/>
            <person name="Glaser F."/>
            <person name="Hesse C.N."/>
            <person name="Kosti I."/>
            <person name="LaButti K."/>
            <person name="Lindquist E.A."/>
            <person name="Lucas S."/>
            <person name="Salamov A.A."/>
            <person name="Bradshaw R.E."/>
            <person name="Ciuffetti L."/>
            <person name="Hamelin R.C."/>
            <person name="Kema G.H.J."/>
            <person name="Lawrence C."/>
            <person name="Scott J.A."/>
            <person name="Spatafora J.W."/>
            <person name="Turgeon B.G."/>
            <person name="de Wit P.J.G.M."/>
            <person name="Zhong S."/>
            <person name="Goodwin S.B."/>
            <person name="Grigoriev I.V."/>
        </authorList>
    </citation>
    <scope>NUCLEOTIDE SEQUENCE [LARGE SCALE GENOMIC DNA]</scope>
    <source>
        <strain evidence="2 3">SO2202</strain>
    </source>
</reference>
<proteinExistence type="predicted"/>
<dbReference type="GeneID" id="27897972"/>
<name>M3CYQ1_SPHMS</name>
<sequence length="589" mass="66175">MMDTESVTETDSAADTATANIMTDRTRMQLVCRVAELETELFLTREALRQSNESKQYLIEYINGWKGNFGPNNVAAVSGAQDIGTSNGAVKRKDSITNVMDTFVECISDEQFVDPKREKSILDEDDVLEDQTPSLVPSTVQDSKPDEESIGQDTVSENRRPSIGCPAVPSEEPLGFTIYHQDDTTTFVYTGGRCQSPCHTIPRRQARPFLDWEHRKLAGNAFVWAEMTAEELTEVFARYAKEHPKHSAEEYHSYFEECIRPAHEERESRLQKAREALLVPLVSIEADEQAQEQDPMIPRTDETEGMVWTTGRLPSPDSRTAEDFENDVQRAFGVESGRTGWSSRTRQQELHNIRYDPGRAAATTFDTGYNPNPYCPPAEVNLDPYNTMVVSNISVGTTLSQVLDQIHDGGEIYSAVFLNTAGLCTNPRMTTETALIKFLHDGDASSVVKNWKEHTNTSMTVQLVETVSRPIPSRIWAEIDRINLSRVLFIKDDTGFWTPGKVLRQLMRHGVRYPLKVMFNLSLERTMHFHFASLAEAKAAWLAVTRDHTVFDGIPTGFVADPCSGPAYDGESEGLSDGWCEYVRLTEET</sequence>
<dbReference type="Proteomes" id="UP000016931">
    <property type="component" value="Unassembled WGS sequence"/>
</dbReference>
<gene>
    <name evidence="2" type="ORF">SEPMUDRAFT_110231</name>
</gene>
<keyword evidence="3" id="KW-1185">Reference proteome</keyword>
<protein>
    <submittedName>
        <fullName evidence="2">Uncharacterized protein</fullName>
    </submittedName>
</protein>
<dbReference type="RefSeq" id="XP_016757905.1">
    <property type="nucleotide sequence ID" value="XM_016900835.1"/>
</dbReference>
<feature type="region of interest" description="Disordered" evidence="1">
    <location>
        <begin position="118"/>
        <end position="164"/>
    </location>
</feature>
<feature type="compositionally biased region" description="Polar residues" evidence="1">
    <location>
        <begin position="131"/>
        <end position="142"/>
    </location>
</feature>
<evidence type="ECO:0000313" key="3">
    <source>
        <dbReference type="Proteomes" id="UP000016931"/>
    </source>
</evidence>